<keyword evidence="1" id="KW-0472">Membrane</keyword>
<reference evidence="3" key="1">
    <citation type="submission" date="2017-04" db="EMBL/GenBank/DDBJ databases">
        <authorList>
            <person name="Varghese N."/>
            <person name="Submissions S."/>
        </authorList>
    </citation>
    <scope>NUCLEOTIDE SEQUENCE [LARGE SCALE GENOMIC DNA]</scope>
    <source>
        <strain evidence="3">LMG 29540</strain>
    </source>
</reference>
<feature type="transmembrane region" description="Helical" evidence="1">
    <location>
        <begin position="63"/>
        <end position="81"/>
    </location>
</feature>
<dbReference type="Pfam" id="PF04550">
    <property type="entry name" value="Phage_holin_3_2"/>
    <property type="match status" value="1"/>
</dbReference>
<accession>A0A1X7KNY6</accession>
<keyword evidence="3" id="KW-1185">Reference proteome</keyword>
<dbReference type="Proteomes" id="UP000193228">
    <property type="component" value="Unassembled WGS sequence"/>
</dbReference>
<dbReference type="InterPro" id="IPR007633">
    <property type="entry name" value="Phage_P2_Holin"/>
</dbReference>
<keyword evidence="1" id="KW-0812">Transmembrane</keyword>
<feature type="transmembrane region" description="Helical" evidence="1">
    <location>
        <begin position="37"/>
        <end position="57"/>
    </location>
</feature>
<dbReference type="EMBL" id="FXAT01000004">
    <property type="protein sequence ID" value="SMG43102.1"/>
    <property type="molecule type" value="Genomic_DNA"/>
</dbReference>
<dbReference type="GO" id="GO:0044660">
    <property type="term" value="P:viral release via pore formation in host cell membrane"/>
    <property type="evidence" value="ECO:0007669"/>
    <property type="project" value="InterPro"/>
</dbReference>
<dbReference type="AlphaFoldDB" id="A0A1X7KNY6"/>
<gene>
    <name evidence="2" type="ORF">SAMN06265784_104137</name>
</gene>
<protein>
    <submittedName>
        <fullName evidence="2">Phage holin family 2</fullName>
    </submittedName>
</protein>
<dbReference type="OrthoDB" id="9134372at2"/>
<evidence type="ECO:0000256" key="1">
    <source>
        <dbReference type="SAM" id="Phobius"/>
    </source>
</evidence>
<name>A0A1X7KNY6_9BURK</name>
<proteinExistence type="predicted"/>
<evidence type="ECO:0000313" key="3">
    <source>
        <dbReference type="Proteomes" id="UP000193228"/>
    </source>
</evidence>
<evidence type="ECO:0000313" key="2">
    <source>
        <dbReference type="EMBL" id="SMG43102.1"/>
    </source>
</evidence>
<keyword evidence="1" id="KW-1133">Transmembrane helix</keyword>
<dbReference type="STRING" id="1515439.SAMN06265784_104137"/>
<dbReference type="RefSeq" id="WP_085483801.1">
    <property type="nucleotide sequence ID" value="NZ_FXAT01000004.1"/>
</dbReference>
<organism evidence="2 3">
    <name type="scientific">Paraburkholderia susongensis</name>
    <dbReference type="NCBI Taxonomy" id="1515439"/>
    <lineage>
        <taxon>Bacteria</taxon>
        <taxon>Pseudomonadati</taxon>
        <taxon>Pseudomonadota</taxon>
        <taxon>Betaproteobacteria</taxon>
        <taxon>Burkholderiales</taxon>
        <taxon>Burkholderiaceae</taxon>
        <taxon>Paraburkholderia</taxon>
    </lineage>
</organism>
<sequence>MQIAEHTKTLLTLAGIGAAITLGKLLSEGEPMNLKRVAGRVIVGSGLSMIASAVVAVYPNLPIEGVCGVSAALAIFGVHFLEDLVKAKFGIASGGDRAQ</sequence>